<dbReference type="EMBL" id="JAEHNZ010000001">
    <property type="protein sequence ID" value="MBK0395440.1"/>
    <property type="molecule type" value="Genomic_DNA"/>
</dbReference>
<reference evidence="1 2" key="1">
    <citation type="journal article" date="2021" name="Pathogens">
        <title>Isolation and Characterization of Kingella bonacorsii sp. nov., A Novel Kingella Species Detected in a Stable Periodontitis Subject.</title>
        <authorList>
            <person name="Antezack A."/>
            <person name="Boxberger M."/>
            <person name="Rolland C."/>
            <person name="Monnet-Corti V."/>
            <person name="La Scola B."/>
        </authorList>
    </citation>
    <scope>NUCLEOTIDE SEQUENCE [LARGE SCALE GENOMIC DNA]</scope>
    <source>
        <strain evidence="1 2">Marseille-Q4569</strain>
    </source>
</reference>
<dbReference type="Proteomes" id="UP000614058">
    <property type="component" value="Unassembled WGS sequence"/>
</dbReference>
<evidence type="ECO:0000313" key="1">
    <source>
        <dbReference type="EMBL" id="MBK0395440.1"/>
    </source>
</evidence>
<gene>
    <name evidence="1" type="ORF">JDW22_02265</name>
</gene>
<sequence length="55" mass="6103">MPDLLGFTKVSAENGRQPETFVKPKIKQEIVTSVIPAQAGILAKLKQQFVFTIVF</sequence>
<name>A0ABS1BRC2_9NEIS</name>
<accession>A0ABS1BRC2</accession>
<dbReference type="RefSeq" id="WP_200521526.1">
    <property type="nucleotide sequence ID" value="NZ_JAEHNZ010000001.1"/>
</dbReference>
<protein>
    <submittedName>
        <fullName evidence="1">Uncharacterized protein</fullName>
    </submittedName>
</protein>
<organism evidence="1 2">
    <name type="scientific">Kingella bonacorsii</name>
    <dbReference type="NCBI Taxonomy" id="2796361"/>
    <lineage>
        <taxon>Bacteria</taxon>
        <taxon>Pseudomonadati</taxon>
        <taxon>Pseudomonadota</taxon>
        <taxon>Betaproteobacteria</taxon>
        <taxon>Neisseriales</taxon>
        <taxon>Neisseriaceae</taxon>
        <taxon>Kingella</taxon>
    </lineage>
</organism>
<proteinExistence type="predicted"/>
<comment type="caution">
    <text evidence="1">The sequence shown here is derived from an EMBL/GenBank/DDBJ whole genome shotgun (WGS) entry which is preliminary data.</text>
</comment>
<evidence type="ECO:0000313" key="2">
    <source>
        <dbReference type="Proteomes" id="UP000614058"/>
    </source>
</evidence>
<keyword evidence="2" id="KW-1185">Reference proteome</keyword>